<organism evidence="2 3">
    <name type="scientific">Zingiber officinale</name>
    <name type="common">Ginger</name>
    <name type="synonym">Amomum zingiber</name>
    <dbReference type="NCBI Taxonomy" id="94328"/>
    <lineage>
        <taxon>Eukaryota</taxon>
        <taxon>Viridiplantae</taxon>
        <taxon>Streptophyta</taxon>
        <taxon>Embryophyta</taxon>
        <taxon>Tracheophyta</taxon>
        <taxon>Spermatophyta</taxon>
        <taxon>Magnoliopsida</taxon>
        <taxon>Liliopsida</taxon>
        <taxon>Zingiberales</taxon>
        <taxon>Zingiberaceae</taxon>
        <taxon>Zingiber</taxon>
    </lineage>
</organism>
<reference evidence="2 3" key="1">
    <citation type="submission" date="2020-08" db="EMBL/GenBank/DDBJ databases">
        <title>Plant Genome Project.</title>
        <authorList>
            <person name="Zhang R.-G."/>
        </authorList>
    </citation>
    <scope>NUCLEOTIDE SEQUENCE [LARGE SCALE GENOMIC DNA]</scope>
    <source>
        <tissue evidence="2">Rhizome</tissue>
    </source>
</reference>
<proteinExistence type="predicted"/>
<keyword evidence="3" id="KW-1185">Reference proteome</keyword>
<feature type="domain" description="DUF4220" evidence="1">
    <location>
        <begin position="392"/>
        <end position="610"/>
    </location>
</feature>
<protein>
    <recommendedName>
        <fullName evidence="1">DUF4220 domain-containing protein</fullName>
    </recommendedName>
</protein>
<evidence type="ECO:0000313" key="2">
    <source>
        <dbReference type="EMBL" id="KAG6502775.1"/>
    </source>
</evidence>
<sequence length="616" mass="68462">MGVSNTAGTLAGIVGVGLTGRILEGAKSADMDLTSIECFGLKLLSCTKIQDIKHAVLAAVIKAGAAREHEILAEIRDAVFSFIRKIEPKKVMDTMLVSRVRILYIRSLLARSPELQLIKVSSVERFLEKANDGHSRCSSCGSSPSRSLVHYDSVHGFKLREITEEAKPFVIGNEALAALFVHTPAGELQCQIRSWLAENYDFLSVVGADSISGNSTSQLELLSTAIMDGWMAGLGTAQFPSTDALGQLLSEYTKRVYSSQLQHLKVVGLINPSRHGEPDDSEGAIRPGGPIGIDGPSGPNRHVGLHVLDGVRLSRLNNLGGSSVLYGLGVTSTEWAEQVGEGKGQVALDGLFNLNMHINWPVCLVWEAGWINHTELGKSSFLKYALHAFDVISGSLVPYTIDSMQQMTFAQKDFNWPWVALLLVLTDIVCHADFEKNRLSRLKYEFVKIMDSVYTGILYTTSDRQILPAIWTILMLHVVKLLFRMWVFQLADQSYRHGQNSRLVADYMSYEHELSSSEKPDPITTRGYKYLVYDEAKPENKLQPAPSDYLIELRVANEKRLITLEKVWQCQGSLLTTGDPDSRLKDLCLSFVLHKLIRRKFDDLQPLPKPDHEKAH</sequence>
<comment type="caution">
    <text evidence="2">The sequence shown here is derived from an EMBL/GenBank/DDBJ whole genome shotgun (WGS) entry which is preliminary data.</text>
</comment>
<dbReference type="Proteomes" id="UP000734854">
    <property type="component" value="Unassembled WGS sequence"/>
</dbReference>
<dbReference type="AlphaFoldDB" id="A0A8J5GAJ9"/>
<dbReference type="InterPro" id="IPR025315">
    <property type="entry name" value="DUF4220"/>
</dbReference>
<dbReference type="Pfam" id="PF13968">
    <property type="entry name" value="DUF4220"/>
    <property type="match status" value="1"/>
</dbReference>
<dbReference type="EMBL" id="JACMSC010000010">
    <property type="protein sequence ID" value="KAG6502775.1"/>
    <property type="molecule type" value="Genomic_DNA"/>
</dbReference>
<gene>
    <name evidence="2" type="ORF">ZIOFF_035063</name>
</gene>
<accession>A0A8J5GAJ9</accession>
<evidence type="ECO:0000313" key="3">
    <source>
        <dbReference type="Proteomes" id="UP000734854"/>
    </source>
</evidence>
<evidence type="ECO:0000259" key="1">
    <source>
        <dbReference type="Pfam" id="PF13968"/>
    </source>
</evidence>
<name>A0A8J5GAJ9_ZINOF</name>